<dbReference type="PANTHER" id="PTHR31050">
    <property type="entry name" value="OS08G0413200 PROTEIN"/>
    <property type="match status" value="1"/>
</dbReference>
<name>Q9FZ72_ARATH</name>
<reference key="1">
    <citation type="journal article" date="2000" name="Nature">
        <title>Sequence and analysis of chromosome 1 of the plant Arabidopsis thaliana.</title>
        <authorList>
            <person name="Theologis A."/>
            <person name="Ecker J.R."/>
            <person name="Palm C.J."/>
            <person name="Federspiel N.A."/>
            <person name="Kaul S."/>
            <person name="White O."/>
            <person name="Alonso J."/>
            <person name="Altafi H."/>
            <person name="Araujo R."/>
            <person name="Bowman C.L."/>
            <person name="Brooks S.Y."/>
            <person name="Buehler E."/>
            <person name="Chan A."/>
            <person name="Chao Q."/>
            <person name="Chen H."/>
            <person name="Cheuk R.F."/>
            <person name="Chin C.W."/>
            <person name="Chung M.K."/>
            <person name="Conn L."/>
            <person name="Conway A.B."/>
            <person name="Conway A.R."/>
            <person name="Creasy T.H."/>
            <person name="Dewar K."/>
            <person name="Dunn P."/>
            <person name="Etgu P."/>
            <person name="Feldblyum T.V."/>
            <person name="Feng J."/>
            <person name="Fong B."/>
            <person name="Fujii C.Y."/>
            <person name="Gill J.E."/>
            <person name="Goldsmith A.D."/>
            <person name="Haas B."/>
            <person name="Hansen N.F."/>
            <person name="Hughes B."/>
            <person name="Huizar L."/>
            <person name="Hunter J.L."/>
            <person name="Jenkins J."/>
            <person name="Johnson-Hopson C."/>
            <person name="Khan S."/>
            <person name="Khaykin E."/>
            <person name="Kim C.J."/>
            <person name="Koo H.L."/>
            <person name="Kremenetskaia I."/>
            <person name="Kurtz D.B."/>
            <person name="Kwan A."/>
            <person name="Lam B."/>
            <person name="Langin-Hooper S."/>
            <person name="Lee A."/>
            <person name="Lee J.M."/>
            <person name="Lenz C.A."/>
            <person name="Li J.H."/>
            <person name="Li Y."/>
            <person name="Lin X."/>
            <person name="Liu S.X."/>
            <person name="Liu Z.A."/>
            <person name="Luros J.S."/>
            <person name="Maiti R."/>
            <person name="Marziali A."/>
            <person name="Militscher J."/>
            <person name="Miranda M."/>
            <person name="Nguyen M."/>
            <person name="Nierman W.C."/>
            <person name="Osborne B.I."/>
            <person name="Pai G."/>
            <person name="Peterson J."/>
            <person name="Pham P.K."/>
            <person name="Rizzo M."/>
            <person name="Rooney T."/>
            <person name="Rowley D."/>
            <person name="Sakano H."/>
            <person name="Salzberg S.L."/>
            <person name="Schwartz J.R."/>
            <person name="Shinn P."/>
            <person name="Southwick A.M."/>
            <person name="Sun H."/>
            <person name="Tallon L.J."/>
            <person name="Tambunga G."/>
            <person name="Toriumi M.J."/>
            <person name="Town C.D."/>
            <person name="Utterback T."/>
            <person name="Van Aken S."/>
            <person name="Vaysberg M."/>
            <person name="Vysotskaia V.S."/>
            <person name="Walker M."/>
            <person name="Wu D."/>
            <person name="Yu G."/>
            <person name="Fraser C.M."/>
            <person name="Venter J.C."/>
            <person name="Davis R.W."/>
        </authorList>
    </citation>
    <scope>NUCLEOTIDE SEQUENCE [LARGE SCALE GENOMIC DNA]</scope>
    <source>
        <strain>cv. Columbia</strain>
    </source>
</reference>
<organism evidence="1">
    <name type="scientific">Arabidopsis thaliana</name>
    <name type="common">Mouse-ear cress</name>
    <dbReference type="NCBI Taxonomy" id="3702"/>
    <lineage>
        <taxon>Eukaryota</taxon>
        <taxon>Viridiplantae</taxon>
        <taxon>Streptophyta</taxon>
        <taxon>Embryophyta</taxon>
        <taxon>Tracheophyta</taxon>
        <taxon>Spermatophyta</taxon>
        <taxon>Magnoliopsida</taxon>
        <taxon>eudicotyledons</taxon>
        <taxon>Gunneridae</taxon>
        <taxon>Pentapetalae</taxon>
        <taxon>rosids</taxon>
        <taxon>malvids</taxon>
        <taxon>Brassicales</taxon>
        <taxon>Brassicaceae</taxon>
        <taxon>Camelineae</taxon>
        <taxon>Arabidopsis</taxon>
    </lineage>
</organism>
<evidence type="ECO:0000313" key="1">
    <source>
        <dbReference type="EMBL" id="AAF99821.1"/>
    </source>
</evidence>
<proteinExistence type="predicted"/>
<reference evidence="1" key="2">
    <citation type="submission" date="2000-08" db="EMBL/GenBank/DDBJ databases">
        <authorList>
            <person name="Federspiel N.A."/>
            <person name="Palm C.J."/>
            <person name="Conway A.B."/>
            <person name="Conn L."/>
            <person name="Hansen N.F."/>
            <person name="Altafi H."/>
            <person name="Nguyen M."/>
            <person name="Lam B."/>
            <person name="Southwick A."/>
            <person name="Miranda M."/>
            <person name="Brooks S."/>
            <person name="Buehler E."/>
            <person name="Chao Q."/>
            <person name="Chin C."/>
            <person name="Chiou J."/>
            <person name="Choi E."/>
            <person name="Gonzalez A."/>
            <person name="Howng B."/>
            <person name="Johnson-Hopson C."/>
            <person name="Khan S."/>
            <person name="Kim C."/>
            <person name="Koo T."/>
            <person name="Lee J.M."/>
            <person name="Lenz C."/>
            <person name="Liu A."/>
            <person name="Liu S."/>
            <person name="Mukharsky N."/>
            <person name="Pham P."/>
            <person name="Sakano H."/>
            <person name="Shinn P."/>
            <person name="Toriumi M."/>
            <person name="Vaysberg M."/>
            <person name="Yu G."/>
            <person name="Ecker J."/>
            <person name="Theologis A."/>
            <person name="Davis R.W."/>
        </authorList>
    </citation>
    <scope>NUCLEOTIDE SEQUENCE</scope>
</reference>
<sequence length="773" mass="88583">MYVTKRLSEYQRNPSELTFLPTEGPNSGVLVIQDEESQPTCCFGKCFGCDLNGLPFPQNTRVTVKYQIGHGDDRIVLLDSVAFIPVLHQPPSSNLYYVIRRRGKHAGEACVSAKEEDKVSCCLCFTYVSNATPRLLDPFDIYQQFEIHQRGSSTRKFFATSVASDGIPPRFLRRKGWTVPFSASQDYGLIDDAKGVVDAKLRYELPDFGKSVVVGKWYVPFLFVKEGDAKDQMKKSMYYSMTLHQRFEEVFFCENVDNKNCEVIVDVEVETEVVKLEGENIGRETKGVNSDGVVWFGVSETQKIGIGSVVLERMKWEEERFGWSKKGNELKSSIKRTEKFEGGGPQWKSYRCYVLVETFELKKTDGSLVLTYEFRHVDKLKNSEFKMYVTRHLSEYQRNSSDLTRSLPEGPNSGVLVIQDEESKPTCCFGNCYDGELKGLPFPQNAKLTVTYRTGTGNDRRSYHDQVLFIPVLDQPYYSNRYYVIKRRGKQSGGASASAKEEDRVPCCFCFSYVPEVKPQEADPYDIYQQFEVHQRKPSSGYYTATSVAPNGIPPEFLKRKYWTVEYSNSQDFGLTDDAKGINTTLRSKLPNDMNTSVVVGKWYVPFIFVKERDAKDQIKSSPYYSMTLKQRWEEVYSCVNVNYNQKGGEVVVDVDVETQVVKLEGQETISRETSGGGFVWFSVLGDERQDKKIGLGSVVVERMKWEEERFGWLNNGERSNIKRSERFEGGSSHWKSYRCLVLIESFELKRMDGSLVLTYEFTHVDKLKSKWD</sequence>
<dbReference type="Pfam" id="PF06880">
    <property type="entry name" value="DUF1262"/>
    <property type="match status" value="2"/>
</dbReference>
<gene>
    <name evidence="1" type="primary">F13B4.3</name>
</gene>
<dbReference type="ExpressionAtlas" id="Q9FZ72">
    <property type="expression patterns" value="baseline and differential"/>
</dbReference>
<dbReference type="InterPro" id="IPR010683">
    <property type="entry name" value="DUF1262"/>
</dbReference>
<dbReference type="AlphaFoldDB" id="Q9FZ72"/>
<dbReference type="PhylomeDB" id="Q9FZ72"/>
<dbReference type="PANTHER" id="PTHR31050:SF3">
    <property type="entry name" value="OS08G0412800 PROTEIN"/>
    <property type="match status" value="1"/>
</dbReference>
<dbReference type="PIR" id="D86268">
    <property type="entry name" value="D86268"/>
</dbReference>
<protein>
    <submittedName>
        <fullName evidence="1">F13B4.3 protein</fullName>
    </submittedName>
</protein>
<accession>Q9FZ72</accession>
<dbReference type="EMBL" id="AC027134">
    <property type="protein sequence ID" value="AAF99821.1"/>
    <property type="molecule type" value="Genomic_DNA"/>
</dbReference>
<dbReference type="TAIR" id="AT1G13520"/>